<comment type="similarity">
    <text evidence="6">Belongs to the TRAFAC class OBG-HflX-like GTPase superfamily. HflX GTPase family.</text>
</comment>
<dbReference type="InterPro" id="IPR027417">
    <property type="entry name" value="P-loop_NTPase"/>
</dbReference>
<organism evidence="11">
    <name type="scientific">Thermogemmatispora argillosa</name>
    <dbReference type="NCBI Taxonomy" id="2045280"/>
    <lineage>
        <taxon>Bacteria</taxon>
        <taxon>Bacillati</taxon>
        <taxon>Chloroflexota</taxon>
        <taxon>Ktedonobacteria</taxon>
        <taxon>Thermogemmatisporales</taxon>
        <taxon>Thermogemmatisporaceae</taxon>
        <taxon>Thermogemmatispora</taxon>
    </lineage>
</organism>
<dbReference type="AlphaFoldDB" id="A0A455T1E7"/>
<evidence type="ECO:0000256" key="7">
    <source>
        <dbReference type="PIRSR" id="PIRSR006809-1"/>
    </source>
</evidence>
<dbReference type="GO" id="GO:0046872">
    <property type="term" value="F:metal ion binding"/>
    <property type="evidence" value="ECO:0007669"/>
    <property type="project" value="UniProtKB-KW"/>
</dbReference>
<comment type="subunit">
    <text evidence="6">Monomer. Associates with the 50S ribosomal subunit.</text>
</comment>
<dbReference type="GO" id="GO:0005525">
    <property type="term" value="F:GTP binding"/>
    <property type="evidence" value="ECO:0007669"/>
    <property type="project" value="UniProtKB-UniRule"/>
</dbReference>
<evidence type="ECO:0000256" key="6">
    <source>
        <dbReference type="HAMAP-Rule" id="MF_00900"/>
    </source>
</evidence>
<dbReference type="Pfam" id="PF13167">
    <property type="entry name" value="GTP-bdg_N"/>
    <property type="match status" value="1"/>
</dbReference>
<dbReference type="PRINTS" id="PR00326">
    <property type="entry name" value="GTP1OBG"/>
</dbReference>
<reference evidence="11" key="1">
    <citation type="submission" date="2018-12" db="EMBL/GenBank/DDBJ databases">
        <title>Novel natural products biosynthetic potential of the class Ktedonobacteria.</title>
        <authorList>
            <person name="Zheng Y."/>
            <person name="Saitou A."/>
            <person name="Wang C.M."/>
            <person name="Toyoda A."/>
            <person name="Minakuchi Y."/>
            <person name="Sekiguchi Y."/>
            <person name="Ueda K."/>
            <person name="Takano H."/>
            <person name="Sakai Y."/>
            <person name="Yokota A."/>
            <person name="Yabe S."/>
        </authorList>
    </citation>
    <scope>NUCLEOTIDE SEQUENCE</scope>
    <source>
        <strain evidence="11">A3-2</strain>
    </source>
</reference>
<dbReference type="CDD" id="cd01878">
    <property type="entry name" value="HflX"/>
    <property type="match status" value="1"/>
</dbReference>
<sequence>MLSRQRFTEGPERAFLVAVESERQETLWSAEDSLNELEALAKTAGAEVVGKMLQRLRHPDPATYLGKGKVQELAALEQELGFDLVIFDDELSPSQQRNLEKALNARVIDRTTLILDIFAQHARTREGRLQVELAQLEYRLPRLSGRGVELSQQAGGSLGAAGVGGAIGVRGPGETRLEIDRRRIRNRLAELRRELEEVREQRALHRRQRAALTMPVVAVVGYTNAGKSTLFNALSQADVLVENKLFATLDPTTRRVVLPGNQEILLTDTVGFIQRLPTRLVAAFRATLEEVVDADVLLEVVDASHENAIEQSETVNEVLRELEAHEKPRVTALNKIDLLPDPERVDPSLYPNAVMISALRGWGLEALREKLAQVIAEQMVPLQVLVPYARGDLVELFHRRGRVEIEEHRAEGTLLVGRLPSALSGYYEPYRLQQRKGSLKVPSARV</sequence>
<feature type="binding site" evidence="7">
    <location>
        <begin position="334"/>
        <end position="337"/>
    </location>
    <ligand>
        <name>GTP</name>
        <dbReference type="ChEBI" id="CHEBI:37565"/>
    </ligand>
</feature>
<dbReference type="Pfam" id="PF16360">
    <property type="entry name" value="GTP-bdg_M"/>
    <property type="match status" value="1"/>
</dbReference>
<dbReference type="InterPro" id="IPR042108">
    <property type="entry name" value="GTPase_HflX_N_sf"/>
</dbReference>
<dbReference type="GO" id="GO:0003924">
    <property type="term" value="F:GTPase activity"/>
    <property type="evidence" value="ECO:0007669"/>
    <property type="project" value="UniProtKB-UniRule"/>
</dbReference>
<gene>
    <name evidence="6 11" type="primary">hflX</name>
    <name evidence="11" type="ORF">KTA_26420</name>
</gene>
<dbReference type="InterPro" id="IPR032305">
    <property type="entry name" value="GTP-bd_M"/>
</dbReference>
<dbReference type="PIRSF" id="PIRSF006809">
    <property type="entry name" value="GTP-binding_hflX_prd"/>
    <property type="match status" value="1"/>
</dbReference>
<dbReference type="GO" id="GO:0005737">
    <property type="term" value="C:cytoplasm"/>
    <property type="evidence" value="ECO:0007669"/>
    <property type="project" value="UniProtKB-SubCell"/>
</dbReference>
<dbReference type="InterPro" id="IPR030394">
    <property type="entry name" value="G_HFLX_dom"/>
</dbReference>
<keyword evidence="5 6" id="KW-0342">GTP-binding</keyword>
<evidence type="ECO:0000256" key="8">
    <source>
        <dbReference type="PIRSR" id="PIRSR006809-2"/>
    </source>
</evidence>
<comment type="function">
    <text evidence="6">GTPase that associates with the 50S ribosomal subunit and may have a role during protein synthesis or ribosome biogenesis.</text>
</comment>
<dbReference type="NCBIfam" id="TIGR03156">
    <property type="entry name" value="GTP_HflX"/>
    <property type="match status" value="1"/>
</dbReference>
<keyword evidence="4 8" id="KW-0460">Magnesium</keyword>
<evidence type="ECO:0000256" key="1">
    <source>
        <dbReference type="ARBA" id="ARBA00022490"/>
    </source>
</evidence>
<keyword evidence="2 8" id="KW-0479">Metal-binding</keyword>
<dbReference type="FunFam" id="3.40.50.300:FF:000173">
    <property type="entry name" value="GTPase HflX"/>
    <property type="match status" value="1"/>
</dbReference>
<accession>A0A455T1E7</accession>
<name>A0A455T1E7_9CHLR</name>
<dbReference type="GO" id="GO:0043022">
    <property type="term" value="F:ribosome binding"/>
    <property type="evidence" value="ECO:0007669"/>
    <property type="project" value="TreeGrafter"/>
</dbReference>
<dbReference type="Gene3D" id="3.40.50.11060">
    <property type="entry name" value="GTPase HflX, N-terminal domain"/>
    <property type="match status" value="1"/>
</dbReference>
<keyword evidence="1 6" id="KW-0963">Cytoplasm</keyword>
<feature type="binding site" evidence="7">
    <location>
        <begin position="268"/>
        <end position="271"/>
    </location>
    <ligand>
        <name>GTP</name>
        <dbReference type="ChEBI" id="CHEBI:37565"/>
    </ligand>
</feature>
<dbReference type="EMBL" id="AP019377">
    <property type="protein sequence ID" value="BBH94443.1"/>
    <property type="molecule type" value="Genomic_DNA"/>
</dbReference>
<dbReference type="InterPro" id="IPR016496">
    <property type="entry name" value="GTPase_HflX"/>
</dbReference>
<dbReference type="Gene3D" id="6.10.250.2860">
    <property type="match status" value="1"/>
</dbReference>
<feature type="binding site" evidence="7">
    <location>
        <begin position="221"/>
        <end position="228"/>
    </location>
    <ligand>
        <name>GTP</name>
        <dbReference type="ChEBI" id="CHEBI:37565"/>
    </ligand>
</feature>
<dbReference type="PROSITE" id="PS51705">
    <property type="entry name" value="G_HFLX"/>
    <property type="match status" value="1"/>
</dbReference>
<feature type="binding site" evidence="8">
    <location>
        <position position="248"/>
    </location>
    <ligand>
        <name>Mg(2+)</name>
        <dbReference type="ChEBI" id="CHEBI:18420"/>
    </ligand>
</feature>
<dbReference type="PANTHER" id="PTHR10229:SF0">
    <property type="entry name" value="GTP-BINDING PROTEIN 6-RELATED"/>
    <property type="match status" value="1"/>
</dbReference>
<feature type="binding site" evidence="7">
    <location>
        <begin position="246"/>
        <end position="250"/>
    </location>
    <ligand>
        <name>GTP</name>
        <dbReference type="ChEBI" id="CHEBI:37565"/>
    </ligand>
</feature>
<evidence type="ECO:0000256" key="3">
    <source>
        <dbReference type="ARBA" id="ARBA00022741"/>
    </source>
</evidence>
<evidence type="ECO:0000256" key="4">
    <source>
        <dbReference type="ARBA" id="ARBA00022842"/>
    </source>
</evidence>
<comment type="subcellular location">
    <subcellularLocation>
        <location evidence="6">Cytoplasm</location>
    </subcellularLocation>
    <text evidence="6">May associate with membranes.</text>
</comment>
<dbReference type="SUPFAM" id="SSF52540">
    <property type="entry name" value="P-loop containing nucleoside triphosphate hydrolases"/>
    <property type="match status" value="1"/>
</dbReference>
<evidence type="ECO:0000256" key="5">
    <source>
        <dbReference type="ARBA" id="ARBA00023134"/>
    </source>
</evidence>
<dbReference type="FunFam" id="3.40.50.11060:FF:000001">
    <property type="entry name" value="GTPase HflX"/>
    <property type="match status" value="1"/>
</dbReference>
<dbReference type="HAMAP" id="MF_00900">
    <property type="entry name" value="GTPase_HflX"/>
    <property type="match status" value="1"/>
</dbReference>
<feature type="binding site" evidence="8">
    <location>
        <position position="228"/>
    </location>
    <ligand>
        <name>Mg(2+)</name>
        <dbReference type="ChEBI" id="CHEBI:18420"/>
    </ligand>
</feature>
<evidence type="ECO:0000256" key="9">
    <source>
        <dbReference type="SAM" id="Coils"/>
    </source>
</evidence>
<feature type="domain" description="Hflx-type G" evidence="10">
    <location>
        <begin position="215"/>
        <end position="379"/>
    </location>
</feature>
<evidence type="ECO:0000259" key="10">
    <source>
        <dbReference type="PROSITE" id="PS51705"/>
    </source>
</evidence>
<dbReference type="PANTHER" id="PTHR10229">
    <property type="entry name" value="GTP-BINDING PROTEIN HFLX"/>
    <property type="match status" value="1"/>
</dbReference>
<dbReference type="InterPro" id="IPR006073">
    <property type="entry name" value="GTP-bd"/>
</dbReference>
<feature type="binding site" evidence="7">
    <location>
        <begin position="357"/>
        <end position="359"/>
    </location>
    <ligand>
        <name>GTP</name>
        <dbReference type="ChEBI" id="CHEBI:37565"/>
    </ligand>
</feature>
<proteinExistence type="inferred from homology"/>
<comment type="cofactor">
    <cofactor evidence="8">
        <name>Mg(2+)</name>
        <dbReference type="ChEBI" id="CHEBI:18420"/>
    </cofactor>
</comment>
<dbReference type="Pfam" id="PF01926">
    <property type="entry name" value="MMR_HSR1"/>
    <property type="match status" value="1"/>
</dbReference>
<dbReference type="Gene3D" id="3.40.50.300">
    <property type="entry name" value="P-loop containing nucleotide triphosphate hydrolases"/>
    <property type="match status" value="1"/>
</dbReference>
<feature type="coiled-coil region" evidence="9">
    <location>
        <begin position="174"/>
        <end position="208"/>
    </location>
</feature>
<dbReference type="InterPro" id="IPR025121">
    <property type="entry name" value="GTPase_HflX_N"/>
</dbReference>
<keyword evidence="3 6" id="KW-0547">Nucleotide-binding</keyword>
<evidence type="ECO:0000256" key="2">
    <source>
        <dbReference type="ARBA" id="ARBA00022723"/>
    </source>
</evidence>
<protein>
    <recommendedName>
        <fullName evidence="6">GTPase HflX</fullName>
    </recommendedName>
    <alternativeName>
        <fullName evidence="6">GTP-binding protein HflX</fullName>
    </alternativeName>
</protein>
<evidence type="ECO:0000313" key="11">
    <source>
        <dbReference type="EMBL" id="BBH94443.1"/>
    </source>
</evidence>
<keyword evidence="9" id="KW-0175">Coiled coil</keyword>